<dbReference type="InterPro" id="IPR014617">
    <property type="entry name" value="YphA_Bacsu"/>
</dbReference>
<dbReference type="OrthoDB" id="2965169at2"/>
<evidence type="ECO:0000313" key="2">
    <source>
        <dbReference type="EMBL" id="AIC94623.1"/>
    </source>
</evidence>
<organism evidence="2 3">
    <name type="scientific">Shouchella lehensis G1</name>
    <dbReference type="NCBI Taxonomy" id="1246626"/>
    <lineage>
        <taxon>Bacteria</taxon>
        <taxon>Bacillati</taxon>
        <taxon>Bacillota</taxon>
        <taxon>Bacilli</taxon>
        <taxon>Bacillales</taxon>
        <taxon>Bacillaceae</taxon>
        <taxon>Shouchella</taxon>
    </lineage>
</organism>
<dbReference type="PIRSF" id="PIRSF036710">
    <property type="entry name" value="YphA_Bacsu"/>
    <property type="match status" value="1"/>
</dbReference>
<keyword evidence="1" id="KW-0472">Membrane</keyword>
<name>A0A060M257_9BACI</name>
<evidence type="ECO:0000256" key="1">
    <source>
        <dbReference type="SAM" id="Phobius"/>
    </source>
</evidence>
<feature type="transmembrane region" description="Helical" evidence="1">
    <location>
        <begin position="159"/>
        <end position="181"/>
    </location>
</feature>
<keyword evidence="1" id="KW-0812">Transmembrane</keyword>
<keyword evidence="1" id="KW-1133">Transmembrane helix</keyword>
<sequence>MDGFYFYWLGWIVFGLMTFFMPKTIFRAIGSVIVLALLLFVPLTWTYAHYSFSVGFVFLLVCCYAAIGQRAMKQLIYPLFVSIVIAAVYFGVQAFIRMDPVVLLVGPYVVQLILPVCVALLLLRGYKRSIVLVIGMMHGEVFVQIQQSQGMPVLIGSLAFWDLVAFSFIFSVSITWITVVIQQLEKRTVRRHIPPSSIGNRIDKHA</sequence>
<feature type="transmembrane region" description="Helical" evidence="1">
    <location>
        <begin position="75"/>
        <end position="96"/>
    </location>
</feature>
<proteinExistence type="predicted"/>
<dbReference type="RefSeq" id="WP_038480289.1">
    <property type="nucleotide sequence ID" value="NZ_CP003923.1"/>
</dbReference>
<dbReference type="AlphaFoldDB" id="A0A060M257"/>
<dbReference type="Pfam" id="PF24124">
    <property type="entry name" value="YphA"/>
    <property type="match status" value="1"/>
</dbReference>
<dbReference type="PATRIC" id="fig|1246626.3.peg.2045"/>
<feature type="transmembrane region" description="Helical" evidence="1">
    <location>
        <begin position="28"/>
        <end position="45"/>
    </location>
</feature>
<protein>
    <submittedName>
        <fullName evidence="2">Uncharacterized protein</fullName>
    </submittedName>
</protein>
<dbReference type="STRING" id="1246626.BleG1_2045"/>
<keyword evidence="3" id="KW-1185">Reference proteome</keyword>
<feature type="transmembrane region" description="Helical" evidence="1">
    <location>
        <begin position="102"/>
        <end position="123"/>
    </location>
</feature>
<gene>
    <name evidence="2" type="ORF">BleG1_2045</name>
</gene>
<reference evidence="2 3" key="1">
    <citation type="journal article" date="2014" name="Gene">
        <title>A comparative genomic analysis of the alkalitolerant soil bacterium Bacillus lehensis G1.</title>
        <authorList>
            <person name="Noor Y.M."/>
            <person name="Samsulrizal N.H."/>
            <person name="Jema'on N.A."/>
            <person name="Low K.O."/>
            <person name="Ramli A.N."/>
            <person name="Alias N.I."/>
            <person name="Damis S.I."/>
            <person name="Fuzi S.F."/>
            <person name="Isa M.N."/>
            <person name="Murad A.M."/>
            <person name="Raih M.F."/>
            <person name="Bakar F.D."/>
            <person name="Najimudin N."/>
            <person name="Mahadi N.M."/>
            <person name="Illias R.M."/>
        </authorList>
    </citation>
    <scope>NUCLEOTIDE SEQUENCE [LARGE SCALE GENOMIC DNA]</scope>
    <source>
        <strain evidence="2 3">G1</strain>
    </source>
</reference>
<dbReference type="HOGENOM" id="CLU_112323_1_0_9"/>
<dbReference type="Proteomes" id="UP000027142">
    <property type="component" value="Chromosome"/>
</dbReference>
<evidence type="ECO:0000313" key="3">
    <source>
        <dbReference type="Proteomes" id="UP000027142"/>
    </source>
</evidence>
<dbReference type="EMBL" id="CP003923">
    <property type="protein sequence ID" value="AIC94623.1"/>
    <property type="molecule type" value="Genomic_DNA"/>
</dbReference>
<feature type="transmembrane region" description="Helical" evidence="1">
    <location>
        <begin position="130"/>
        <end position="147"/>
    </location>
</feature>
<feature type="transmembrane region" description="Helical" evidence="1">
    <location>
        <begin position="51"/>
        <end position="68"/>
    </location>
</feature>
<feature type="transmembrane region" description="Helical" evidence="1">
    <location>
        <begin position="6"/>
        <end position="21"/>
    </location>
</feature>
<dbReference type="KEGG" id="ble:BleG1_2045"/>
<accession>A0A060M257</accession>